<reference evidence="2 3" key="1">
    <citation type="journal article" date="2017" name="Plant Biotechnol. J.">
        <title>A comprehensive draft genome sequence for lupin (Lupinus angustifolius), an emerging health food: insights into plant-microbe interactions and legume evolution.</title>
        <authorList>
            <person name="Hane J.K."/>
            <person name="Ming Y."/>
            <person name="Kamphuis L.G."/>
            <person name="Nelson M.N."/>
            <person name="Garg G."/>
            <person name="Atkins C.A."/>
            <person name="Bayer P.E."/>
            <person name="Bravo A."/>
            <person name="Bringans S."/>
            <person name="Cannon S."/>
            <person name="Edwards D."/>
            <person name="Foley R."/>
            <person name="Gao L.L."/>
            <person name="Harrison M.J."/>
            <person name="Huang W."/>
            <person name="Hurgobin B."/>
            <person name="Li S."/>
            <person name="Liu C.W."/>
            <person name="McGrath A."/>
            <person name="Morahan G."/>
            <person name="Murray J."/>
            <person name="Weller J."/>
            <person name="Jian J."/>
            <person name="Singh K.B."/>
        </authorList>
    </citation>
    <scope>NUCLEOTIDE SEQUENCE [LARGE SCALE GENOMIC DNA]</scope>
    <source>
        <strain evidence="3">cv. Tanjil</strain>
        <tissue evidence="2">Whole plant</tissue>
    </source>
</reference>
<dbReference type="Gramene" id="OIW00582">
    <property type="protein sequence ID" value="OIW00582"/>
    <property type="gene ID" value="TanjilG_14808"/>
</dbReference>
<organism evidence="2 3">
    <name type="scientific">Lupinus angustifolius</name>
    <name type="common">Narrow-leaved blue lupine</name>
    <dbReference type="NCBI Taxonomy" id="3871"/>
    <lineage>
        <taxon>Eukaryota</taxon>
        <taxon>Viridiplantae</taxon>
        <taxon>Streptophyta</taxon>
        <taxon>Embryophyta</taxon>
        <taxon>Tracheophyta</taxon>
        <taxon>Spermatophyta</taxon>
        <taxon>Magnoliopsida</taxon>
        <taxon>eudicotyledons</taxon>
        <taxon>Gunneridae</taxon>
        <taxon>Pentapetalae</taxon>
        <taxon>rosids</taxon>
        <taxon>fabids</taxon>
        <taxon>Fabales</taxon>
        <taxon>Fabaceae</taxon>
        <taxon>Papilionoideae</taxon>
        <taxon>50 kb inversion clade</taxon>
        <taxon>genistoids sensu lato</taxon>
        <taxon>core genistoids</taxon>
        <taxon>Genisteae</taxon>
        <taxon>Lupinus</taxon>
    </lineage>
</organism>
<dbReference type="Proteomes" id="UP000188354">
    <property type="component" value="Chromosome LG12"/>
</dbReference>
<evidence type="ECO:0000313" key="2">
    <source>
        <dbReference type="EMBL" id="OIW00582.1"/>
    </source>
</evidence>
<dbReference type="EMBL" id="CM007372">
    <property type="protein sequence ID" value="OIW00582.1"/>
    <property type="molecule type" value="Genomic_DNA"/>
</dbReference>
<name>A0A1J7GJL0_LUPAN</name>
<keyword evidence="3" id="KW-1185">Reference proteome</keyword>
<sequence length="58" mass="6201">MDRSTTREVGTSCTDNTHKLTGHLSIVTRRGTTLLGADNPSPSHPNLEDGSNRVVSLP</sequence>
<accession>A0A1J7GJL0</accession>
<dbReference type="AlphaFoldDB" id="A0A1J7GJL0"/>
<gene>
    <name evidence="2" type="ORF">TanjilG_14808</name>
</gene>
<proteinExistence type="predicted"/>
<protein>
    <submittedName>
        <fullName evidence="2">Uncharacterized protein</fullName>
    </submittedName>
</protein>
<evidence type="ECO:0000256" key="1">
    <source>
        <dbReference type="SAM" id="MobiDB-lite"/>
    </source>
</evidence>
<evidence type="ECO:0000313" key="3">
    <source>
        <dbReference type="Proteomes" id="UP000188354"/>
    </source>
</evidence>
<feature type="region of interest" description="Disordered" evidence="1">
    <location>
        <begin position="33"/>
        <end position="58"/>
    </location>
</feature>